<protein>
    <submittedName>
        <fullName evidence="7">GTP-binding protein</fullName>
    </submittedName>
</protein>
<gene>
    <name evidence="7" type="ORF">GS597_15100</name>
</gene>
<reference evidence="7" key="1">
    <citation type="submission" date="2019-12" db="EMBL/GenBank/DDBJ databases">
        <title>High-Quality draft genome sequences of three cyanobacteria isolated from the limestone walls of the Old Cathedral of Coimbra.</title>
        <authorList>
            <person name="Tiago I."/>
            <person name="Soares F."/>
            <person name="Portugal A."/>
        </authorList>
    </citation>
    <scope>NUCLEOTIDE SEQUENCE [LARGE SCALE GENOMIC DNA]</scope>
    <source>
        <strain evidence="7">C</strain>
    </source>
</reference>
<dbReference type="GO" id="GO:0000166">
    <property type="term" value="F:nucleotide binding"/>
    <property type="evidence" value="ECO:0007669"/>
    <property type="project" value="UniProtKB-KW"/>
</dbReference>
<organism evidence="7 8">
    <name type="scientific">Petrachloros mirabilis ULC683</name>
    <dbReference type="NCBI Taxonomy" id="2781853"/>
    <lineage>
        <taxon>Bacteria</taxon>
        <taxon>Bacillati</taxon>
        <taxon>Cyanobacteriota</taxon>
        <taxon>Cyanophyceae</taxon>
        <taxon>Synechococcales</taxon>
        <taxon>Petrachlorosaceae</taxon>
        <taxon>Petrachloros</taxon>
        <taxon>Petrachloros mirabilis</taxon>
    </lineage>
</organism>
<evidence type="ECO:0000256" key="5">
    <source>
        <dbReference type="ARBA" id="ARBA00049117"/>
    </source>
</evidence>
<feature type="domain" description="CobW C-terminal" evidence="6">
    <location>
        <begin position="234"/>
        <end position="322"/>
    </location>
</feature>
<dbReference type="PANTHER" id="PTHR13748">
    <property type="entry name" value="COBW-RELATED"/>
    <property type="match status" value="1"/>
</dbReference>
<dbReference type="SUPFAM" id="SSF90002">
    <property type="entry name" value="Hypothetical protein YjiA, C-terminal domain"/>
    <property type="match status" value="1"/>
</dbReference>
<dbReference type="InterPro" id="IPR027417">
    <property type="entry name" value="P-loop_NTPase"/>
</dbReference>
<dbReference type="InterPro" id="IPR011629">
    <property type="entry name" value="CobW-like_C"/>
</dbReference>
<dbReference type="Gene3D" id="3.40.50.300">
    <property type="entry name" value="P-loop containing nucleotide triphosphate hydrolases"/>
    <property type="match status" value="1"/>
</dbReference>
<dbReference type="SMART" id="SM00833">
    <property type="entry name" value="CobW_C"/>
    <property type="match status" value="1"/>
</dbReference>
<evidence type="ECO:0000259" key="6">
    <source>
        <dbReference type="SMART" id="SM00833"/>
    </source>
</evidence>
<keyword evidence="3" id="KW-0143">Chaperone</keyword>
<evidence type="ECO:0000256" key="4">
    <source>
        <dbReference type="ARBA" id="ARBA00034320"/>
    </source>
</evidence>
<dbReference type="InterPro" id="IPR003495">
    <property type="entry name" value="CobW/HypB/UreG_nucleotide-bd"/>
</dbReference>
<dbReference type="AlphaFoldDB" id="A0A8K2A110"/>
<evidence type="ECO:0000313" key="7">
    <source>
        <dbReference type="EMBL" id="NCJ07812.1"/>
    </source>
</evidence>
<dbReference type="Pfam" id="PF07683">
    <property type="entry name" value="CobW_C"/>
    <property type="match status" value="1"/>
</dbReference>
<evidence type="ECO:0000256" key="1">
    <source>
        <dbReference type="ARBA" id="ARBA00022741"/>
    </source>
</evidence>
<keyword evidence="8" id="KW-1185">Reference proteome</keyword>
<dbReference type="Proteomes" id="UP000607397">
    <property type="component" value="Unassembled WGS sequence"/>
</dbReference>
<dbReference type="InterPro" id="IPR036627">
    <property type="entry name" value="CobW-likC_sf"/>
</dbReference>
<keyword evidence="1" id="KW-0547">Nucleotide-binding</keyword>
<name>A0A8K2A110_9CYAN</name>
<evidence type="ECO:0000313" key="8">
    <source>
        <dbReference type="Proteomes" id="UP000607397"/>
    </source>
</evidence>
<proteinExistence type="inferred from homology"/>
<sequence length="328" mass="37173">MFEQPKTPEAKLPVTIITGFLGSGKTTLLNHILTQAGNRRIAVLVNEFGDINIDSQFLIALDENMIELNNGCICCTINNNLAEAVWRILARREQVDYLVIETTGVADPLPIMQTFLASELWSFTRLDAVLAVVDAEAFTPEHFESTAALRQVAYADIVLLNKTDLVSDLQIRTLETYVQTIRQNPRILQIQYGKVPLSLVLDVALQSSEASENSPSHAHDHSYTHSDHLEADGFMAVSFESDRPFKFKQFQEFLDYHLPEGVFRAKGVLWLAESPDRHLFQLSGKRFSLQDDQWRSQPKNQAVWIGRNLNPTQLRQQLSDCLQEVPHE</sequence>
<dbReference type="CDD" id="cd03112">
    <property type="entry name" value="CobW-like"/>
    <property type="match status" value="1"/>
</dbReference>
<dbReference type="SUPFAM" id="SSF52540">
    <property type="entry name" value="P-loop containing nucleoside triphosphate hydrolases"/>
    <property type="match status" value="1"/>
</dbReference>
<dbReference type="GO" id="GO:0016787">
    <property type="term" value="F:hydrolase activity"/>
    <property type="evidence" value="ECO:0007669"/>
    <property type="project" value="UniProtKB-KW"/>
</dbReference>
<dbReference type="Gene3D" id="3.30.1220.10">
    <property type="entry name" value="CobW-like, C-terminal domain"/>
    <property type="match status" value="1"/>
</dbReference>
<keyword evidence="2" id="KW-0378">Hydrolase</keyword>
<dbReference type="InterPro" id="IPR051316">
    <property type="entry name" value="Zinc-reg_GTPase_activator"/>
</dbReference>
<dbReference type="RefSeq" id="WP_161826288.1">
    <property type="nucleotide sequence ID" value="NZ_WVIC01000033.1"/>
</dbReference>
<dbReference type="Pfam" id="PF02492">
    <property type="entry name" value="cobW"/>
    <property type="match status" value="1"/>
</dbReference>
<dbReference type="PANTHER" id="PTHR13748:SF59">
    <property type="entry name" value="COBW C-TERMINAL DOMAIN-CONTAINING PROTEIN"/>
    <property type="match status" value="1"/>
</dbReference>
<comment type="similarity">
    <text evidence="4">Belongs to the SIMIBI class G3E GTPase family. ZNG1 subfamily.</text>
</comment>
<accession>A0A8K2A110</accession>
<comment type="catalytic activity">
    <reaction evidence="5">
        <text>GTP + H2O = GDP + phosphate + H(+)</text>
        <dbReference type="Rhea" id="RHEA:19669"/>
        <dbReference type="ChEBI" id="CHEBI:15377"/>
        <dbReference type="ChEBI" id="CHEBI:15378"/>
        <dbReference type="ChEBI" id="CHEBI:37565"/>
        <dbReference type="ChEBI" id="CHEBI:43474"/>
        <dbReference type="ChEBI" id="CHEBI:58189"/>
    </reaction>
    <physiologicalReaction direction="left-to-right" evidence="5">
        <dbReference type="Rhea" id="RHEA:19670"/>
    </physiologicalReaction>
</comment>
<evidence type="ECO:0000256" key="2">
    <source>
        <dbReference type="ARBA" id="ARBA00022801"/>
    </source>
</evidence>
<dbReference type="EMBL" id="WVIC01000033">
    <property type="protein sequence ID" value="NCJ07812.1"/>
    <property type="molecule type" value="Genomic_DNA"/>
</dbReference>
<evidence type="ECO:0000256" key="3">
    <source>
        <dbReference type="ARBA" id="ARBA00023186"/>
    </source>
</evidence>
<comment type="caution">
    <text evidence="7">The sequence shown here is derived from an EMBL/GenBank/DDBJ whole genome shotgun (WGS) entry which is preliminary data.</text>
</comment>